<comment type="caution">
    <text evidence="2">The sequence shown here is derived from an EMBL/GenBank/DDBJ whole genome shotgun (WGS) entry which is preliminary data.</text>
</comment>
<dbReference type="Proteomes" id="UP001479436">
    <property type="component" value="Unassembled WGS sequence"/>
</dbReference>
<dbReference type="PANTHER" id="PTHR45398:SF1">
    <property type="entry name" value="ENZYME, PUTATIVE (JCVI)-RELATED"/>
    <property type="match status" value="1"/>
</dbReference>
<evidence type="ECO:0000313" key="3">
    <source>
        <dbReference type="Proteomes" id="UP001479436"/>
    </source>
</evidence>
<dbReference type="EMBL" id="JASJQH010006062">
    <property type="protein sequence ID" value="KAK9738141.1"/>
    <property type="molecule type" value="Genomic_DNA"/>
</dbReference>
<feature type="domain" description="Condensation" evidence="1">
    <location>
        <begin position="3"/>
        <end position="239"/>
    </location>
</feature>
<proteinExistence type="predicted"/>
<dbReference type="PANTHER" id="PTHR45398">
    <property type="match status" value="1"/>
</dbReference>
<dbReference type="SUPFAM" id="SSF52777">
    <property type="entry name" value="CoA-dependent acyltransferases"/>
    <property type="match status" value="2"/>
</dbReference>
<dbReference type="Gene3D" id="3.30.559.30">
    <property type="entry name" value="Nonribosomal peptide synthetase, condensation domain"/>
    <property type="match status" value="1"/>
</dbReference>
<accession>A0ABR2WC66</accession>
<organism evidence="2 3">
    <name type="scientific">Basidiobolus ranarum</name>
    <dbReference type="NCBI Taxonomy" id="34480"/>
    <lineage>
        <taxon>Eukaryota</taxon>
        <taxon>Fungi</taxon>
        <taxon>Fungi incertae sedis</taxon>
        <taxon>Zoopagomycota</taxon>
        <taxon>Entomophthoromycotina</taxon>
        <taxon>Basidiobolomycetes</taxon>
        <taxon>Basidiobolales</taxon>
        <taxon>Basidiobolaceae</taxon>
        <taxon>Basidiobolus</taxon>
    </lineage>
</organism>
<protein>
    <recommendedName>
        <fullName evidence="1">Condensation domain-containing protein</fullName>
    </recommendedName>
</protein>
<evidence type="ECO:0000313" key="2">
    <source>
        <dbReference type="EMBL" id="KAK9738141.1"/>
    </source>
</evidence>
<dbReference type="Pfam" id="PF00668">
    <property type="entry name" value="Condensation"/>
    <property type="match status" value="1"/>
</dbReference>
<keyword evidence="3" id="KW-1185">Reference proteome</keyword>
<name>A0ABR2WC66_9FUNG</name>
<dbReference type="InterPro" id="IPR001242">
    <property type="entry name" value="Condensation_dom"/>
</dbReference>
<evidence type="ECO:0000259" key="1">
    <source>
        <dbReference type="Pfam" id="PF00668"/>
    </source>
</evidence>
<sequence length="272" mass="31362">MVIHHFVIDLVSWRIIWEDLEQLLQGKECGYKSMSFMQWSYMLDEYAQSLDVDMWPIQDVSEPLISDVSLLETNTFHTAKSLSFTLTSDQTDLLFSKCNLPFRTEATDLMISSLAISYCTVFNSGNMTIGVEGHGRETWNEEIDISRTVGWFTTIHPFVIGVAQTEDPLLILKRVKDLRKSIPSNGLVYGLLRYLSRELENPYKKDIIQVSFNYLGRFQQLEGQSSFFQPVEAPFDYHTENIDENWKRDHVFDILAGVNQAGCKRGSRHLVL</sequence>
<gene>
    <name evidence="2" type="ORF">K7432_018450</name>
</gene>
<reference evidence="2 3" key="1">
    <citation type="submission" date="2023-04" db="EMBL/GenBank/DDBJ databases">
        <title>Genome of Basidiobolus ranarum AG-B5.</title>
        <authorList>
            <person name="Stajich J.E."/>
            <person name="Carter-House D."/>
            <person name="Gryganskyi A."/>
        </authorList>
    </citation>
    <scope>NUCLEOTIDE SEQUENCE [LARGE SCALE GENOMIC DNA]</scope>
    <source>
        <strain evidence="2 3">AG-B5</strain>
    </source>
</reference>